<protein>
    <submittedName>
        <fullName evidence="3">Two-component regulator propeller domain-containing protein</fullName>
    </submittedName>
</protein>
<sequence>MIKIKLFMVLAVSLILNSCHGQKNKNELQPSTSVKKLEENTLNTKNEEYSFFSDFNNQISQVVRTIFQDSQGDIWFGGEGGAFRFSHNSLTHIDSIRSKSGKRVTIKDIAEDNDGKIWFGHTDGISSIDGNTVTNYYESDGLISNDVWSIAADKNGKIWVGTIDGVCIFNGQKFTEFVLPEGKIDTTLGISSTKMVHSIFEDSKGTLWFSSNAGLFSYANNSLTNVSKEVGIQTNFVNEIFEDNNGELWVSTKIGLYNITNGKAKNITNGKIETGKGIGSIAEDKDGNLWFVSNQHSLYTYNKGILIEYKKAENNKGPVVFQIFKDQHNRLWFVGFGGAFILENGKFINVTKNGPW</sequence>
<evidence type="ECO:0000256" key="1">
    <source>
        <dbReference type="ARBA" id="ARBA00022553"/>
    </source>
</evidence>
<keyword evidence="1" id="KW-0597">Phosphoprotein</keyword>
<keyword evidence="2" id="KW-0732">Signal</keyword>
<dbReference type="InterPro" id="IPR011110">
    <property type="entry name" value="Reg_prop"/>
</dbReference>
<dbReference type="PANTHER" id="PTHR43547">
    <property type="entry name" value="TWO-COMPONENT HISTIDINE KINASE"/>
    <property type="match status" value="1"/>
</dbReference>
<dbReference type="PANTHER" id="PTHR43547:SF2">
    <property type="entry name" value="HYBRID SIGNAL TRANSDUCTION HISTIDINE KINASE C"/>
    <property type="match status" value="1"/>
</dbReference>
<name>A0ABW5LHU7_9FLAO</name>
<feature type="chain" id="PRO_5046362157" evidence="2">
    <location>
        <begin position="22"/>
        <end position="356"/>
    </location>
</feature>
<dbReference type="InterPro" id="IPR015943">
    <property type="entry name" value="WD40/YVTN_repeat-like_dom_sf"/>
</dbReference>
<dbReference type="EMBL" id="JBHULE010000019">
    <property type="protein sequence ID" value="MFD2564360.1"/>
    <property type="molecule type" value="Genomic_DNA"/>
</dbReference>
<evidence type="ECO:0000256" key="2">
    <source>
        <dbReference type="SAM" id="SignalP"/>
    </source>
</evidence>
<dbReference type="Gene3D" id="2.130.10.10">
    <property type="entry name" value="YVTN repeat-like/Quinoprotein amine dehydrogenase"/>
    <property type="match status" value="2"/>
</dbReference>
<organism evidence="3 4">
    <name type="scientific">Aquimarina rubra</name>
    <dbReference type="NCBI Taxonomy" id="1920033"/>
    <lineage>
        <taxon>Bacteria</taxon>
        <taxon>Pseudomonadati</taxon>
        <taxon>Bacteroidota</taxon>
        <taxon>Flavobacteriia</taxon>
        <taxon>Flavobacteriales</taxon>
        <taxon>Flavobacteriaceae</taxon>
        <taxon>Aquimarina</taxon>
    </lineage>
</organism>
<dbReference type="Proteomes" id="UP001597319">
    <property type="component" value="Unassembled WGS sequence"/>
</dbReference>
<keyword evidence="4" id="KW-1185">Reference proteome</keyword>
<evidence type="ECO:0000313" key="3">
    <source>
        <dbReference type="EMBL" id="MFD2564360.1"/>
    </source>
</evidence>
<gene>
    <name evidence="3" type="ORF">ACFSR1_16890</name>
</gene>
<dbReference type="Pfam" id="PF07494">
    <property type="entry name" value="Reg_prop"/>
    <property type="match status" value="6"/>
</dbReference>
<comment type="caution">
    <text evidence="3">The sequence shown here is derived from an EMBL/GenBank/DDBJ whole genome shotgun (WGS) entry which is preliminary data.</text>
</comment>
<dbReference type="SUPFAM" id="SSF63829">
    <property type="entry name" value="Calcium-dependent phosphotriesterase"/>
    <property type="match status" value="1"/>
</dbReference>
<feature type="signal peptide" evidence="2">
    <location>
        <begin position="1"/>
        <end position="21"/>
    </location>
</feature>
<reference evidence="4" key="1">
    <citation type="journal article" date="2019" name="Int. J. Syst. Evol. Microbiol.">
        <title>The Global Catalogue of Microorganisms (GCM) 10K type strain sequencing project: providing services to taxonomists for standard genome sequencing and annotation.</title>
        <authorList>
            <consortium name="The Broad Institute Genomics Platform"/>
            <consortium name="The Broad Institute Genome Sequencing Center for Infectious Disease"/>
            <person name="Wu L."/>
            <person name="Ma J."/>
        </authorList>
    </citation>
    <scope>NUCLEOTIDE SEQUENCE [LARGE SCALE GENOMIC DNA]</scope>
    <source>
        <strain evidence="4">KCTC 52274</strain>
    </source>
</reference>
<evidence type="ECO:0000313" key="4">
    <source>
        <dbReference type="Proteomes" id="UP001597319"/>
    </source>
</evidence>
<proteinExistence type="predicted"/>
<dbReference type="RefSeq" id="WP_378294197.1">
    <property type="nucleotide sequence ID" value="NZ_JBHULE010000019.1"/>
</dbReference>
<accession>A0ABW5LHU7</accession>